<dbReference type="Gene3D" id="3.30.530.20">
    <property type="match status" value="1"/>
</dbReference>
<dbReference type="PANTHER" id="PTHR12901:SF10">
    <property type="entry name" value="COENZYME Q-BINDING PROTEIN COQ10, MITOCHONDRIAL"/>
    <property type="match status" value="1"/>
</dbReference>
<evidence type="ECO:0000256" key="1">
    <source>
        <dbReference type="ARBA" id="ARBA00008918"/>
    </source>
</evidence>
<proteinExistence type="inferred from homology"/>
<dbReference type="RefSeq" id="WP_055732470.1">
    <property type="nucleotide sequence ID" value="NZ_BMDY01000005.1"/>
</dbReference>
<dbReference type="Proteomes" id="UP000651977">
    <property type="component" value="Unassembled WGS sequence"/>
</dbReference>
<comment type="similarity">
    <text evidence="1">Belongs to the ribosome association toxin RatA family.</text>
</comment>
<evidence type="ECO:0000313" key="4">
    <source>
        <dbReference type="EMBL" id="GGB00378.1"/>
    </source>
</evidence>
<accession>A0ABQ1I0Q8</accession>
<keyword evidence="4" id="KW-0830">Ubiquinone</keyword>
<gene>
    <name evidence="4" type="ORF">GCM10007414_11950</name>
</gene>
<dbReference type="CDD" id="cd07813">
    <property type="entry name" value="COQ10p_like"/>
    <property type="match status" value="1"/>
</dbReference>
<dbReference type="SUPFAM" id="SSF55961">
    <property type="entry name" value="Bet v1-like"/>
    <property type="match status" value="1"/>
</dbReference>
<organism evidence="4 5">
    <name type="scientific">Agarivorans gilvus</name>
    <dbReference type="NCBI Taxonomy" id="680279"/>
    <lineage>
        <taxon>Bacteria</taxon>
        <taxon>Pseudomonadati</taxon>
        <taxon>Pseudomonadota</taxon>
        <taxon>Gammaproteobacteria</taxon>
        <taxon>Alteromonadales</taxon>
        <taxon>Alteromonadaceae</taxon>
        <taxon>Agarivorans</taxon>
    </lineage>
</organism>
<dbReference type="EMBL" id="BMDY01000005">
    <property type="protein sequence ID" value="GGB00378.1"/>
    <property type="molecule type" value="Genomic_DNA"/>
</dbReference>
<evidence type="ECO:0000256" key="2">
    <source>
        <dbReference type="ARBA" id="ARBA00022649"/>
    </source>
</evidence>
<dbReference type="Pfam" id="PF03364">
    <property type="entry name" value="Polyketide_cyc"/>
    <property type="match status" value="1"/>
</dbReference>
<sequence length="142" mass="15725">MPQVNRSALVMYSAEQMYQLVNDVKAYPEFLPGCVNSEIIQQGPSSMVAEVGVAKAGIRNKFVTENTLSENQSIHMNLVDGPFKSLSGVWQFIPLDEQACKVALDLNFEFSNKLIAAAFGRVFNELAGNMVQAFVDRAKQVY</sequence>
<protein>
    <submittedName>
        <fullName evidence="4">Ubiquinone-binding protein</fullName>
    </submittedName>
</protein>
<keyword evidence="5" id="KW-1185">Reference proteome</keyword>
<dbReference type="InterPro" id="IPR044996">
    <property type="entry name" value="COQ10-like"/>
</dbReference>
<comment type="caution">
    <text evidence="4">The sequence shown here is derived from an EMBL/GenBank/DDBJ whole genome shotgun (WGS) entry which is preliminary data.</text>
</comment>
<reference evidence="5" key="1">
    <citation type="journal article" date="2019" name="Int. J. Syst. Evol. Microbiol.">
        <title>The Global Catalogue of Microorganisms (GCM) 10K type strain sequencing project: providing services to taxonomists for standard genome sequencing and annotation.</title>
        <authorList>
            <consortium name="The Broad Institute Genomics Platform"/>
            <consortium name="The Broad Institute Genome Sequencing Center for Infectious Disease"/>
            <person name="Wu L."/>
            <person name="Ma J."/>
        </authorList>
    </citation>
    <scope>NUCLEOTIDE SEQUENCE [LARGE SCALE GENOMIC DNA]</scope>
    <source>
        <strain evidence="5">CGMCC 1.10131</strain>
    </source>
</reference>
<dbReference type="PANTHER" id="PTHR12901">
    <property type="entry name" value="SPERM PROTEIN HOMOLOG"/>
    <property type="match status" value="1"/>
</dbReference>
<name>A0ABQ1I0Q8_9ALTE</name>
<dbReference type="InterPro" id="IPR023393">
    <property type="entry name" value="START-like_dom_sf"/>
</dbReference>
<keyword evidence="2" id="KW-1277">Toxin-antitoxin system</keyword>
<feature type="domain" description="Coenzyme Q-binding protein COQ10 START" evidence="3">
    <location>
        <begin position="11"/>
        <end position="134"/>
    </location>
</feature>
<evidence type="ECO:0000313" key="5">
    <source>
        <dbReference type="Proteomes" id="UP000651977"/>
    </source>
</evidence>
<evidence type="ECO:0000259" key="3">
    <source>
        <dbReference type="Pfam" id="PF03364"/>
    </source>
</evidence>
<dbReference type="InterPro" id="IPR005031">
    <property type="entry name" value="COQ10_START"/>
</dbReference>